<evidence type="ECO:0000256" key="1">
    <source>
        <dbReference type="SAM" id="MobiDB-lite"/>
    </source>
</evidence>
<dbReference type="AlphaFoldDB" id="A0A9P6DZ66"/>
<dbReference type="EMBL" id="MU128937">
    <property type="protein sequence ID" value="KAF9516699.1"/>
    <property type="molecule type" value="Genomic_DNA"/>
</dbReference>
<organism evidence="2 3">
    <name type="scientific">Hydnum rufescens UP504</name>
    <dbReference type="NCBI Taxonomy" id="1448309"/>
    <lineage>
        <taxon>Eukaryota</taxon>
        <taxon>Fungi</taxon>
        <taxon>Dikarya</taxon>
        <taxon>Basidiomycota</taxon>
        <taxon>Agaricomycotina</taxon>
        <taxon>Agaricomycetes</taxon>
        <taxon>Cantharellales</taxon>
        <taxon>Hydnaceae</taxon>
        <taxon>Hydnum</taxon>
    </lineage>
</organism>
<evidence type="ECO:0000313" key="2">
    <source>
        <dbReference type="EMBL" id="KAF9516699.1"/>
    </source>
</evidence>
<dbReference type="OrthoDB" id="10688082at2759"/>
<proteinExistence type="predicted"/>
<sequence length="240" mass="26608">METVSLPQQNLDGLDWRARNQLKFRNKVGSLVSFQCIPRQPQLMRWPPMCRRFVPATSNPLLERLMSMASPERRRSSPEKTRSSRLPDHSSSSNPTKASAPRKQVLKASSKSKVGATSSSSTQQKRKRVILADSESDDPLAGPHPKVPKRTNRIAGLSSKGSNRASAPVGEKGNGDPDSKTANALPLRDISKKDATGLTHTVAPSRRRQNILSCIIEQGVLEFFPIVAPRFILLRYIHNR</sequence>
<dbReference type="Proteomes" id="UP000886523">
    <property type="component" value="Unassembled WGS sequence"/>
</dbReference>
<feature type="compositionally biased region" description="Basic and acidic residues" evidence="1">
    <location>
        <begin position="71"/>
        <end position="88"/>
    </location>
</feature>
<feature type="region of interest" description="Disordered" evidence="1">
    <location>
        <begin position="65"/>
        <end position="189"/>
    </location>
</feature>
<reference evidence="2" key="1">
    <citation type="journal article" date="2020" name="Nat. Commun.">
        <title>Large-scale genome sequencing of mycorrhizal fungi provides insights into the early evolution of symbiotic traits.</title>
        <authorList>
            <person name="Miyauchi S."/>
            <person name="Kiss E."/>
            <person name="Kuo A."/>
            <person name="Drula E."/>
            <person name="Kohler A."/>
            <person name="Sanchez-Garcia M."/>
            <person name="Morin E."/>
            <person name="Andreopoulos B."/>
            <person name="Barry K.W."/>
            <person name="Bonito G."/>
            <person name="Buee M."/>
            <person name="Carver A."/>
            <person name="Chen C."/>
            <person name="Cichocki N."/>
            <person name="Clum A."/>
            <person name="Culley D."/>
            <person name="Crous P.W."/>
            <person name="Fauchery L."/>
            <person name="Girlanda M."/>
            <person name="Hayes R.D."/>
            <person name="Keri Z."/>
            <person name="LaButti K."/>
            <person name="Lipzen A."/>
            <person name="Lombard V."/>
            <person name="Magnuson J."/>
            <person name="Maillard F."/>
            <person name="Murat C."/>
            <person name="Nolan M."/>
            <person name="Ohm R.A."/>
            <person name="Pangilinan J."/>
            <person name="Pereira M.F."/>
            <person name="Perotto S."/>
            <person name="Peter M."/>
            <person name="Pfister S."/>
            <person name="Riley R."/>
            <person name="Sitrit Y."/>
            <person name="Stielow J.B."/>
            <person name="Szollosi G."/>
            <person name="Zifcakova L."/>
            <person name="Stursova M."/>
            <person name="Spatafora J.W."/>
            <person name="Tedersoo L."/>
            <person name="Vaario L.M."/>
            <person name="Yamada A."/>
            <person name="Yan M."/>
            <person name="Wang P."/>
            <person name="Xu J."/>
            <person name="Bruns T."/>
            <person name="Baldrian P."/>
            <person name="Vilgalys R."/>
            <person name="Dunand C."/>
            <person name="Henrissat B."/>
            <person name="Grigoriev I.V."/>
            <person name="Hibbett D."/>
            <person name="Nagy L.G."/>
            <person name="Martin F.M."/>
        </authorList>
    </citation>
    <scope>NUCLEOTIDE SEQUENCE</scope>
    <source>
        <strain evidence="2">UP504</strain>
    </source>
</reference>
<name>A0A9P6DZ66_9AGAM</name>
<comment type="caution">
    <text evidence="2">The sequence shown here is derived from an EMBL/GenBank/DDBJ whole genome shotgun (WGS) entry which is preliminary data.</text>
</comment>
<keyword evidence="3" id="KW-1185">Reference proteome</keyword>
<feature type="compositionally biased region" description="Low complexity" evidence="1">
    <location>
        <begin position="107"/>
        <end position="122"/>
    </location>
</feature>
<accession>A0A9P6DZ66</accession>
<evidence type="ECO:0000313" key="3">
    <source>
        <dbReference type="Proteomes" id="UP000886523"/>
    </source>
</evidence>
<protein>
    <submittedName>
        <fullName evidence="2">Uncharacterized protein</fullName>
    </submittedName>
</protein>
<gene>
    <name evidence="2" type="ORF">BS47DRAFT_626015</name>
</gene>